<protein>
    <submittedName>
        <fullName evidence="1">Uncharacterized protein</fullName>
    </submittedName>
</protein>
<comment type="caution">
    <text evidence="1">The sequence shown here is derived from an EMBL/GenBank/DDBJ whole genome shotgun (WGS) entry which is preliminary data.</text>
</comment>
<evidence type="ECO:0000313" key="1">
    <source>
        <dbReference type="EMBL" id="KAF2148101.1"/>
    </source>
</evidence>
<dbReference type="AlphaFoldDB" id="A0A9P4ITL3"/>
<proteinExistence type="predicted"/>
<dbReference type="EMBL" id="ML996094">
    <property type="protein sequence ID" value="KAF2148101.1"/>
    <property type="molecule type" value="Genomic_DNA"/>
</dbReference>
<dbReference type="Proteomes" id="UP000799439">
    <property type="component" value="Unassembled WGS sequence"/>
</dbReference>
<reference evidence="1" key="1">
    <citation type="journal article" date="2020" name="Stud. Mycol.">
        <title>101 Dothideomycetes genomes: a test case for predicting lifestyles and emergence of pathogens.</title>
        <authorList>
            <person name="Haridas S."/>
            <person name="Albert R."/>
            <person name="Binder M."/>
            <person name="Bloem J."/>
            <person name="Labutti K."/>
            <person name="Salamov A."/>
            <person name="Andreopoulos B."/>
            <person name="Baker S."/>
            <person name="Barry K."/>
            <person name="Bills G."/>
            <person name="Bluhm B."/>
            <person name="Cannon C."/>
            <person name="Castanera R."/>
            <person name="Culley D."/>
            <person name="Daum C."/>
            <person name="Ezra D."/>
            <person name="Gonzalez J."/>
            <person name="Henrissat B."/>
            <person name="Kuo A."/>
            <person name="Liang C."/>
            <person name="Lipzen A."/>
            <person name="Lutzoni F."/>
            <person name="Magnuson J."/>
            <person name="Mondo S."/>
            <person name="Nolan M."/>
            <person name="Ohm R."/>
            <person name="Pangilinan J."/>
            <person name="Park H.-J."/>
            <person name="Ramirez L."/>
            <person name="Alfaro M."/>
            <person name="Sun H."/>
            <person name="Tritt A."/>
            <person name="Yoshinaga Y."/>
            <person name="Zwiers L.-H."/>
            <person name="Turgeon B."/>
            <person name="Goodwin S."/>
            <person name="Spatafora J."/>
            <person name="Crous P."/>
            <person name="Grigoriev I."/>
        </authorList>
    </citation>
    <scope>NUCLEOTIDE SEQUENCE</scope>
    <source>
        <strain evidence="1">CBS 260.36</strain>
    </source>
</reference>
<dbReference type="OrthoDB" id="5410365at2759"/>
<name>A0A9P4ITL3_9PEZI</name>
<accession>A0A9P4ITL3</accession>
<evidence type="ECO:0000313" key="2">
    <source>
        <dbReference type="Proteomes" id="UP000799439"/>
    </source>
</evidence>
<keyword evidence="2" id="KW-1185">Reference proteome</keyword>
<sequence length="223" mass="24639">MTGKMTDVVVCEFLYNYRRTALSPPLAVLGFDASTESEVEAIIESTKGRRYELKAPTTWFQRLCTDATLRAWMEKRAYSRKRMFLITGHLTFADEGVTHTAERGKAYGGKVDIPIVQTATGVETGLPLSVGIDATLDGKIKKDREQIYAIQSRRVNLSWLRANTLGKAASGDNVHGHSVLLRRGAGDDNIVHSELSNALRLNMPRVKVASELGDNDHPVILGR</sequence>
<gene>
    <name evidence="1" type="ORF">K461DRAFT_272272</name>
</gene>
<organism evidence="1 2">
    <name type="scientific">Myriangium duriaei CBS 260.36</name>
    <dbReference type="NCBI Taxonomy" id="1168546"/>
    <lineage>
        <taxon>Eukaryota</taxon>
        <taxon>Fungi</taxon>
        <taxon>Dikarya</taxon>
        <taxon>Ascomycota</taxon>
        <taxon>Pezizomycotina</taxon>
        <taxon>Dothideomycetes</taxon>
        <taxon>Dothideomycetidae</taxon>
        <taxon>Myriangiales</taxon>
        <taxon>Myriangiaceae</taxon>
        <taxon>Myriangium</taxon>
    </lineage>
</organism>